<dbReference type="InterPro" id="IPR036397">
    <property type="entry name" value="RNaseH_sf"/>
</dbReference>
<gene>
    <name evidence="1" type="ORF">INT46_005605</name>
</gene>
<protein>
    <submittedName>
        <fullName evidence="1">Uncharacterized protein</fullName>
    </submittedName>
</protein>
<feature type="non-terminal residue" evidence="1">
    <location>
        <position position="1"/>
    </location>
</feature>
<proteinExistence type="predicted"/>
<dbReference type="GO" id="GO:0003676">
    <property type="term" value="F:nucleic acid binding"/>
    <property type="evidence" value="ECO:0007669"/>
    <property type="project" value="InterPro"/>
</dbReference>
<reference evidence="1" key="1">
    <citation type="submission" date="2020-12" db="EMBL/GenBank/DDBJ databases">
        <title>Metabolic potential, ecology and presence of endohyphal bacteria is reflected in genomic diversity of Mucoromycotina.</title>
        <authorList>
            <person name="Muszewska A."/>
            <person name="Okrasinska A."/>
            <person name="Steczkiewicz K."/>
            <person name="Drgas O."/>
            <person name="Orlowska M."/>
            <person name="Perlinska-Lenart U."/>
            <person name="Aleksandrzak-Piekarczyk T."/>
            <person name="Szatraj K."/>
            <person name="Zielenkiewicz U."/>
            <person name="Pilsyk S."/>
            <person name="Malc E."/>
            <person name="Mieczkowski P."/>
            <person name="Kruszewska J.S."/>
            <person name="Biernat P."/>
            <person name="Pawlowska J."/>
        </authorList>
    </citation>
    <scope>NUCLEOTIDE SEQUENCE</scope>
    <source>
        <strain evidence="1">CBS 226.32</strain>
    </source>
</reference>
<organism evidence="1 2">
    <name type="scientific">Mucor plumbeus</name>
    <dbReference type="NCBI Taxonomy" id="97098"/>
    <lineage>
        <taxon>Eukaryota</taxon>
        <taxon>Fungi</taxon>
        <taxon>Fungi incertae sedis</taxon>
        <taxon>Mucoromycota</taxon>
        <taxon>Mucoromycotina</taxon>
        <taxon>Mucoromycetes</taxon>
        <taxon>Mucorales</taxon>
        <taxon>Mucorineae</taxon>
        <taxon>Mucoraceae</taxon>
        <taxon>Mucor</taxon>
    </lineage>
</organism>
<accession>A0A8H7QI93</accession>
<dbReference type="Proteomes" id="UP000650833">
    <property type="component" value="Unassembled WGS sequence"/>
</dbReference>
<evidence type="ECO:0000313" key="2">
    <source>
        <dbReference type="Proteomes" id="UP000650833"/>
    </source>
</evidence>
<comment type="caution">
    <text evidence="1">The sequence shown here is derived from an EMBL/GenBank/DDBJ whole genome shotgun (WGS) entry which is preliminary data.</text>
</comment>
<name>A0A8H7QI93_9FUNG</name>
<dbReference type="OrthoDB" id="2416077at2759"/>
<dbReference type="AlphaFoldDB" id="A0A8H7QI93"/>
<dbReference type="Gene3D" id="3.30.420.10">
    <property type="entry name" value="Ribonuclease H-like superfamily/Ribonuclease H"/>
    <property type="match status" value="1"/>
</dbReference>
<dbReference type="EMBL" id="JAEPRC010000746">
    <property type="protein sequence ID" value="KAG2192210.1"/>
    <property type="molecule type" value="Genomic_DNA"/>
</dbReference>
<sequence length="56" mass="6448">RRLDSYPTRPTTKEELATRISDEWNKFTKDNCLAYTDSMPKRIKAVIRSKGGSAPF</sequence>
<evidence type="ECO:0000313" key="1">
    <source>
        <dbReference type="EMBL" id="KAG2192210.1"/>
    </source>
</evidence>
<keyword evidence="2" id="KW-1185">Reference proteome</keyword>